<gene>
    <name evidence="8" type="ORF">NP777_30940</name>
</gene>
<feature type="transmembrane region" description="Helical" evidence="7">
    <location>
        <begin position="401"/>
        <end position="424"/>
    </location>
</feature>
<proteinExistence type="predicted"/>
<dbReference type="EMBL" id="JANIAA010000027">
    <property type="protein sequence ID" value="MCQ8192613.1"/>
    <property type="molecule type" value="Genomic_DNA"/>
</dbReference>
<dbReference type="RefSeq" id="WP_256653476.1">
    <property type="nucleotide sequence ID" value="NZ_JANIAA010000027.1"/>
</dbReference>
<dbReference type="InterPro" id="IPR002293">
    <property type="entry name" value="AA/rel_permease1"/>
</dbReference>
<feature type="transmembrane region" description="Helical" evidence="7">
    <location>
        <begin position="345"/>
        <end position="366"/>
    </location>
</feature>
<keyword evidence="3" id="KW-1003">Cell membrane</keyword>
<keyword evidence="5 7" id="KW-1133">Transmembrane helix</keyword>
<keyword evidence="4 7" id="KW-0812">Transmembrane</keyword>
<accession>A0ABT1V6G6</accession>
<feature type="transmembrane region" description="Helical" evidence="7">
    <location>
        <begin position="171"/>
        <end position="191"/>
    </location>
</feature>
<dbReference type="InterPro" id="IPR044566">
    <property type="entry name" value="RMV1-like"/>
</dbReference>
<organism evidence="8 9">
    <name type="scientific">Streptomyces rugosispiralis</name>
    <dbReference type="NCBI Taxonomy" id="2967341"/>
    <lineage>
        <taxon>Bacteria</taxon>
        <taxon>Bacillati</taxon>
        <taxon>Actinomycetota</taxon>
        <taxon>Actinomycetes</taxon>
        <taxon>Kitasatosporales</taxon>
        <taxon>Streptomycetaceae</taxon>
        <taxon>Streptomyces</taxon>
    </lineage>
</organism>
<feature type="transmembrane region" description="Helical" evidence="7">
    <location>
        <begin position="139"/>
        <end position="159"/>
    </location>
</feature>
<dbReference type="Proteomes" id="UP001204746">
    <property type="component" value="Unassembled WGS sequence"/>
</dbReference>
<reference evidence="8 9" key="1">
    <citation type="submission" date="2022-07" db="EMBL/GenBank/DDBJ databases">
        <authorList>
            <person name="Phongsopitanun W."/>
            <person name="Tanasupawat S."/>
        </authorList>
    </citation>
    <scope>NUCLEOTIDE SEQUENCE [LARGE SCALE GENOMIC DNA]</scope>
    <source>
        <strain evidence="8 9">RCU-064</strain>
    </source>
</reference>
<comment type="subcellular location">
    <subcellularLocation>
        <location evidence="1">Cell membrane</location>
        <topology evidence="1">Multi-pass membrane protein</topology>
    </subcellularLocation>
</comment>
<feature type="transmembrane region" description="Helical" evidence="7">
    <location>
        <begin position="372"/>
        <end position="389"/>
    </location>
</feature>
<evidence type="ECO:0000256" key="2">
    <source>
        <dbReference type="ARBA" id="ARBA00022448"/>
    </source>
</evidence>
<comment type="caution">
    <text evidence="8">The sequence shown here is derived from an EMBL/GenBank/DDBJ whole genome shotgun (WGS) entry which is preliminary data.</text>
</comment>
<dbReference type="PANTHER" id="PTHR45826:SF2">
    <property type="entry name" value="AMINO ACID TRANSPORTER"/>
    <property type="match status" value="1"/>
</dbReference>
<feature type="transmembrane region" description="Helical" evidence="7">
    <location>
        <begin position="250"/>
        <end position="274"/>
    </location>
</feature>
<evidence type="ECO:0000256" key="5">
    <source>
        <dbReference type="ARBA" id="ARBA00022989"/>
    </source>
</evidence>
<sequence length="484" mass="51395">MPESQIHPSGSLTRQIAFLPLVGVIFFSVSGGAYSLEEMISSTGPGLGILLLLLVPLVYGIPIGAITTELATAIPADGGTYEWTKRTMGGFMAFQAGLVRWVNSWIDMAIYPVLFAGYLATLFPSIAEGKYVLLEAGPFTLDANWALGVLLVVLPLAVLNIRGAKSVGDSALLFSVFAIAPLAIIAALGIWEVVTNGVNPLTPFTPAGTSGPDALAVGLSFTMWCYCGFDQVAQIAGEIEQPARVIPKAMFVSMILIVASYTLPLLGALAVPGWETWVPGSFGDVALVLGGKWLQTFVTVGGMFCAIGLYSSLLMTSSRSPFVLSRDRWISPAFARQTKRTGSPFVAIIVSSVIYSLFSAGAFTTLVGLDVFFMNLLLLLNLAALVILRRRNPEMPRPAKIPGGTVGLAVVAVPFTASVVYLMYLQYLDYGIAGYVYLGVALALCVLAYFPARAYQRRHAGPVADATLEDEAAGSAQENPIVDV</sequence>
<evidence type="ECO:0000256" key="3">
    <source>
        <dbReference type="ARBA" id="ARBA00022475"/>
    </source>
</evidence>
<feature type="transmembrane region" description="Helical" evidence="7">
    <location>
        <begin position="16"/>
        <end position="36"/>
    </location>
</feature>
<feature type="transmembrane region" description="Helical" evidence="7">
    <location>
        <begin position="109"/>
        <end position="127"/>
    </location>
</feature>
<evidence type="ECO:0000256" key="7">
    <source>
        <dbReference type="SAM" id="Phobius"/>
    </source>
</evidence>
<dbReference type="Pfam" id="PF13520">
    <property type="entry name" value="AA_permease_2"/>
    <property type="match status" value="1"/>
</dbReference>
<feature type="transmembrane region" description="Helical" evidence="7">
    <location>
        <begin position="430"/>
        <end position="450"/>
    </location>
</feature>
<keyword evidence="9" id="KW-1185">Reference proteome</keyword>
<feature type="transmembrane region" description="Helical" evidence="7">
    <location>
        <begin position="211"/>
        <end position="229"/>
    </location>
</feature>
<evidence type="ECO:0000256" key="1">
    <source>
        <dbReference type="ARBA" id="ARBA00004651"/>
    </source>
</evidence>
<evidence type="ECO:0000313" key="9">
    <source>
        <dbReference type="Proteomes" id="UP001204746"/>
    </source>
</evidence>
<protein>
    <submittedName>
        <fullName evidence="8">APC family permease</fullName>
    </submittedName>
</protein>
<keyword evidence="2" id="KW-0813">Transport</keyword>
<dbReference type="PIRSF" id="PIRSF006060">
    <property type="entry name" value="AA_transporter"/>
    <property type="match status" value="1"/>
</dbReference>
<dbReference type="Gene3D" id="1.20.1740.10">
    <property type="entry name" value="Amino acid/polyamine transporter I"/>
    <property type="match status" value="1"/>
</dbReference>
<dbReference type="PANTHER" id="PTHR45826">
    <property type="entry name" value="POLYAMINE TRANSPORTER PUT1"/>
    <property type="match status" value="1"/>
</dbReference>
<evidence type="ECO:0000256" key="4">
    <source>
        <dbReference type="ARBA" id="ARBA00022692"/>
    </source>
</evidence>
<name>A0ABT1V6G6_9ACTN</name>
<feature type="transmembrane region" description="Helical" evidence="7">
    <location>
        <begin position="294"/>
        <end position="316"/>
    </location>
</feature>
<evidence type="ECO:0000256" key="6">
    <source>
        <dbReference type="ARBA" id="ARBA00023136"/>
    </source>
</evidence>
<feature type="transmembrane region" description="Helical" evidence="7">
    <location>
        <begin position="48"/>
        <end position="66"/>
    </location>
</feature>
<keyword evidence="6 7" id="KW-0472">Membrane</keyword>
<evidence type="ECO:0000313" key="8">
    <source>
        <dbReference type="EMBL" id="MCQ8192613.1"/>
    </source>
</evidence>